<evidence type="ECO:0000256" key="2">
    <source>
        <dbReference type="ARBA" id="ARBA00009758"/>
    </source>
</evidence>
<comment type="similarity">
    <text evidence="2">Belongs to the Rho GDI family.</text>
</comment>
<keyword evidence="3" id="KW-0963">Cytoplasm</keyword>
<reference evidence="7 8" key="1">
    <citation type="submission" date="2021-06" db="EMBL/GenBank/DDBJ databases">
        <title>Caerostris darwini draft genome.</title>
        <authorList>
            <person name="Kono N."/>
            <person name="Arakawa K."/>
        </authorList>
    </citation>
    <scope>NUCLEOTIDE SEQUENCE [LARGE SCALE GENOMIC DNA]</scope>
</reference>
<proteinExistence type="inferred from homology"/>
<evidence type="ECO:0000313" key="7">
    <source>
        <dbReference type="EMBL" id="GIY08955.1"/>
    </source>
</evidence>
<organism evidence="7 8">
    <name type="scientific">Caerostris darwini</name>
    <dbReference type="NCBI Taxonomy" id="1538125"/>
    <lineage>
        <taxon>Eukaryota</taxon>
        <taxon>Metazoa</taxon>
        <taxon>Ecdysozoa</taxon>
        <taxon>Arthropoda</taxon>
        <taxon>Chelicerata</taxon>
        <taxon>Arachnida</taxon>
        <taxon>Araneae</taxon>
        <taxon>Araneomorphae</taxon>
        <taxon>Entelegynae</taxon>
        <taxon>Araneoidea</taxon>
        <taxon>Araneidae</taxon>
        <taxon>Caerostris</taxon>
    </lineage>
</organism>
<gene>
    <name evidence="7" type="primary">ARHGDIB</name>
    <name evidence="7" type="ORF">CDAR_373731</name>
</gene>
<dbReference type="Proteomes" id="UP001054837">
    <property type="component" value="Unassembled WGS sequence"/>
</dbReference>
<dbReference type="SUPFAM" id="SSF81296">
    <property type="entry name" value="E set domains"/>
    <property type="match status" value="1"/>
</dbReference>
<dbReference type="PANTHER" id="PTHR10980">
    <property type="entry name" value="RHO GDP-DISSOCIATION INHIBITOR"/>
    <property type="match status" value="1"/>
</dbReference>
<evidence type="ECO:0000256" key="1">
    <source>
        <dbReference type="ARBA" id="ARBA00004496"/>
    </source>
</evidence>
<dbReference type="PRINTS" id="PR00492">
    <property type="entry name" value="RHOGDI"/>
</dbReference>
<keyword evidence="8" id="KW-1185">Reference proteome</keyword>
<dbReference type="GO" id="GO:0007266">
    <property type="term" value="P:Rho protein signal transduction"/>
    <property type="evidence" value="ECO:0007669"/>
    <property type="project" value="InterPro"/>
</dbReference>
<dbReference type="AlphaFoldDB" id="A0AAV4QHQ5"/>
<name>A0AAV4QHQ5_9ARAC</name>
<dbReference type="InterPro" id="IPR014756">
    <property type="entry name" value="Ig_E-set"/>
</dbReference>
<protein>
    <recommendedName>
        <fullName evidence="5">Rho GDP-dissociation inhibitor 3</fullName>
    </recommendedName>
    <alternativeName>
        <fullName evidence="6">Rho-GDI gamma</fullName>
    </alternativeName>
</protein>
<comment type="subcellular location">
    <subcellularLocation>
        <location evidence="1">Cytoplasm</location>
    </subcellularLocation>
</comment>
<evidence type="ECO:0000256" key="5">
    <source>
        <dbReference type="ARBA" id="ARBA00073845"/>
    </source>
</evidence>
<evidence type="ECO:0000313" key="8">
    <source>
        <dbReference type="Proteomes" id="UP001054837"/>
    </source>
</evidence>
<dbReference type="GO" id="GO:0005829">
    <property type="term" value="C:cytosol"/>
    <property type="evidence" value="ECO:0007669"/>
    <property type="project" value="TreeGrafter"/>
</dbReference>
<dbReference type="InterPro" id="IPR024792">
    <property type="entry name" value="RhoGDI_dom_sf"/>
</dbReference>
<dbReference type="GO" id="GO:0016020">
    <property type="term" value="C:membrane"/>
    <property type="evidence" value="ECO:0007669"/>
    <property type="project" value="TreeGrafter"/>
</dbReference>
<comment type="function">
    <text evidence="4">Inhibits GDP/GTP exchange reaction of RhoB. Interacts specifically with the GDP- and GTP-bound forms of post-translationally processed Rhob and Rhog proteins, both of which show a growth-regulated expression in mammalian cells. Stimulates the release of the GDP-bound but not the GTP-bound RhoB protein. Also inhibits the GDP/GTP exchange of RhoB but shows less ability to inhibit the dissociation of prebound GTP.</text>
</comment>
<dbReference type="EMBL" id="BPLQ01004569">
    <property type="protein sequence ID" value="GIY08955.1"/>
    <property type="molecule type" value="Genomic_DNA"/>
</dbReference>
<dbReference type="Gene3D" id="2.70.50.30">
    <property type="entry name" value="Coagulation Factor XIII, subunit A, domain 1"/>
    <property type="match status" value="1"/>
</dbReference>
<dbReference type="Pfam" id="PF02115">
    <property type="entry name" value="Rho_GDI"/>
    <property type="match status" value="1"/>
</dbReference>
<comment type="caution">
    <text evidence="7">The sequence shown here is derived from an EMBL/GenBank/DDBJ whole genome shotgun (WGS) entry which is preliminary data.</text>
</comment>
<dbReference type="InterPro" id="IPR000406">
    <property type="entry name" value="Rho_GDI"/>
</dbReference>
<dbReference type="FunFam" id="2.70.50.30:FF:000001">
    <property type="entry name" value="Rho GDP-dissociation inhibitor 1"/>
    <property type="match status" value="1"/>
</dbReference>
<accession>A0AAV4QHQ5</accession>
<evidence type="ECO:0000256" key="6">
    <source>
        <dbReference type="ARBA" id="ARBA00080671"/>
    </source>
</evidence>
<dbReference type="GO" id="GO:0005094">
    <property type="term" value="F:Rho GDP-dissociation inhibitor activity"/>
    <property type="evidence" value="ECO:0007669"/>
    <property type="project" value="InterPro"/>
</dbReference>
<dbReference type="PANTHER" id="PTHR10980:SF3">
    <property type="entry name" value="LD16419P"/>
    <property type="match status" value="1"/>
</dbReference>
<sequence length="238" mass="27552">MWSNDTYLLLKPLLSQWNLSPETPYLQIFLNLDTLSLTIAKMSDGDKAPEIHDEEDVNYRPPPEKSLKEIVEADQNDASLQKYKEALLGQALKEAVIVEPDNPSRVLVKRLALVVEGRPDVVLDLTGDLQELKKKTFVVKEGIQYRIRIDFYVQREIVTGLKYIQKVLRHGIQHEKLTHMVGSYAPKLDMQSYSTPVDEMPSGMLTRGTYTVKSLFTDDDKNEHLKWEWCFELKKDWE</sequence>
<evidence type="ECO:0000256" key="3">
    <source>
        <dbReference type="ARBA" id="ARBA00022490"/>
    </source>
</evidence>
<evidence type="ECO:0000256" key="4">
    <source>
        <dbReference type="ARBA" id="ARBA00053735"/>
    </source>
</evidence>